<evidence type="ECO:0000259" key="5">
    <source>
        <dbReference type="PROSITE" id="PS50832"/>
    </source>
</evidence>
<dbReference type="PANTHER" id="PTHR21641">
    <property type="entry name" value="TRANSLATION INITIATION FACTOR-RELATED"/>
    <property type="match status" value="1"/>
</dbReference>
<dbReference type="InterPro" id="IPR006196">
    <property type="entry name" value="RNA-binding_domain_S1_IF1"/>
</dbReference>
<evidence type="ECO:0000256" key="3">
    <source>
        <dbReference type="PROSITE-ProRule" id="PRU00181"/>
    </source>
</evidence>
<dbReference type="EMBL" id="KZ452012">
    <property type="protein sequence ID" value="PKA51847.1"/>
    <property type="molecule type" value="Genomic_DNA"/>
</dbReference>
<dbReference type="PANTHER" id="PTHR21641:SF0">
    <property type="entry name" value="RNA-BINDING PROTEIN EIF1AD-RELATED"/>
    <property type="match status" value="1"/>
</dbReference>
<keyword evidence="3" id="KW-0648">Protein biosynthesis</keyword>
<dbReference type="SMART" id="SM00652">
    <property type="entry name" value="eIF1a"/>
    <property type="match status" value="1"/>
</dbReference>
<evidence type="ECO:0000256" key="2">
    <source>
        <dbReference type="ARBA" id="ARBA00022884"/>
    </source>
</evidence>
<dbReference type="GO" id="GO:0003723">
    <property type="term" value="F:RNA binding"/>
    <property type="evidence" value="ECO:0007669"/>
    <property type="project" value="UniProtKB-KW"/>
</dbReference>
<dbReference type="OrthoDB" id="1738325at2759"/>
<comment type="similarity">
    <text evidence="1">Belongs to the EIF1AD family.</text>
</comment>
<dbReference type="GO" id="GO:0005634">
    <property type="term" value="C:nucleus"/>
    <property type="evidence" value="ECO:0007669"/>
    <property type="project" value="TreeGrafter"/>
</dbReference>
<sequence>MKSGRKNLKMASKEEGLSPQDGQSVMQVVSLRGSNIIEVMDDKGVKFLALFPAKFQRRFWIKRGSFVVVDDGGRQKAIESGNKIACIVHRVLFHEQVRFLEKSPDWPAIFKNARAEDSNVIQQLPVVENADILNASSEDELPPLEANLNRNRPVEVYSDSDPDQDS</sequence>
<dbReference type="SUPFAM" id="SSF50249">
    <property type="entry name" value="Nucleic acid-binding proteins"/>
    <property type="match status" value="1"/>
</dbReference>
<organism evidence="6 7">
    <name type="scientific">Apostasia shenzhenica</name>
    <dbReference type="NCBI Taxonomy" id="1088818"/>
    <lineage>
        <taxon>Eukaryota</taxon>
        <taxon>Viridiplantae</taxon>
        <taxon>Streptophyta</taxon>
        <taxon>Embryophyta</taxon>
        <taxon>Tracheophyta</taxon>
        <taxon>Spermatophyta</taxon>
        <taxon>Magnoliopsida</taxon>
        <taxon>Liliopsida</taxon>
        <taxon>Asparagales</taxon>
        <taxon>Orchidaceae</taxon>
        <taxon>Apostasioideae</taxon>
        <taxon>Apostasia</taxon>
    </lineage>
</organism>
<keyword evidence="2" id="KW-0694">RNA-binding</keyword>
<dbReference type="InterPro" id="IPR012340">
    <property type="entry name" value="NA-bd_OB-fold"/>
</dbReference>
<dbReference type="Proteomes" id="UP000236161">
    <property type="component" value="Unassembled WGS sequence"/>
</dbReference>
<keyword evidence="7" id="KW-1185">Reference proteome</keyword>
<dbReference type="AlphaFoldDB" id="A0A2I0A8I5"/>
<keyword evidence="3" id="KW-0396">Initiation factor</keyword>
<name>A0A2I0A8I5_9ASPA</name>
<dbReference type="STRING" id="1088818.A0A2I0A8I5"/>
<dbReference type="Gene3D" id="2.40.50.140">
    <property type="entry name" value="Nucleic acid-binding proteins"/>
    <property type="match status" value="1"/>
</dbReference>
<evidence type="ECO:0000256" key="4">
    <source>
        <dbReference type="SAM" id="MobiDB-lite"/>
    </source>
</evidence>
<feature type="region of interest" description="Disordered" evidence="4">
    <location>
        <begin position="1"/>
        <end position="21"/>
    </location>
</feature>
<dbReference type="InterPro" id="IPR001253">
    <property type="entry name" value="TIF_eIF-1A"/>
</dbReference>
<dbReference type="PROSITE" id="PS50832">
    <property type="entry name" value="S1_IF1_TYPE"/>
    <property type="match status" value="1"/>
</dbReference>
<evidence type="ECO:0000313" key="6">
    <source>
        <dbReference type="EMBL" id="PKA51847.1"/>
    </source>
</evidence>
<gene>
    <name evidence="6" type="ORF">AXF42_Ash008076</name>
</gene>
<dbReference type="GO" id="GO:0003743">
    <property type="term" value="F:translation initiation factor activity"/>
    <property type="evidence" value="ECO:0007669"/>
    <property type="project" value="UniProtKB-UniRule"/>
</dbReference>
<evidence type="ECO:0000256" key="1">
    <source>
        <dbReference type="ARBA" id="ARBA00007340"/>
    </source>
</evidence>
<dbReference type="Pfam" id="PF01176">
    <property type="entry name" value="eIF-1a"/>
    <property type="match status" value="1"/>
</dbReference>
<proteinExistence type="inferred from homology"/>
<reference evidence="6 7" key="1">
    <citation type="journal article" date="2017" name="Nature">
        <title>The Apostasia genome and the evolution of orchids.</title>
        <authorList>
            <person name="Zhang G.Q."/>
            <person name="Liu K.W."/>
            <person name="Li Z."/>
            <person name="Lohaus R."/>
            <person name="Hsiao Y.Y."/>
            <person name="Niu S.C."/>
            <person name="Wang J.Y."/>
            <person name="Lin Y.C."/>
            <person name="Xu Q."/>
            <person name="Chen L.J."/>
            <person name="Yoshida K."/>
            <person name="Fujiwara S."/>
            <person name="Wang Z.W."/>
            <person name="Zhang Y.Q."/>
            <person name="Mitsuda N."/>
            <person name="Wang M."/>
            <person name="Liu G.H."/>
            <person name="Pecoraro L."/>
            <person name="Huang H.X."/>
            <person name="Xiao X.J."/>
            <person name="Lin M."/>
            <person name="Wu X.Y."/>
            <person name="Wu W.L."/>
            <person name="Chen Y.Y."/>
            <person name="Chang S.B."/>
            <person name="Sakamoto S."/>
            <person name="Ohme-Takagi M."/>
            <person name="Yagi M."/>
            <person name="Zeng S.J."/>
            <person name="Shen C.Y."/>
            <person name="Yeh C.M."/>
            <person name="Luo Y.B."/>
            <person name="Tsai W.C."/>
            <person name="Van de Peer Y."/>
            <person name="Liu Z.J."/>
        </authorList>
    </citation>
    <scope>NUCLEOTIDE SEQUENCE [LARGE SCALE GENOMIC DNA]</scope>
    <source>
        <strain evidence="7">cv. Shenzhen</strain>
        <tissue evidence="6">Stem</tissue>
    </source>
</reference>
<accession>A0A2I0A8I5</accession>
<protein>
    <submittedName>
        <fullName evidence="6">F-box protein</fullName>
    </submittedName>
</protein>
<dbReference type="InterPro" id="IPR039294">
    <property type="entry name" value="EIF1AD"/>
</dbReference>
<evidence type="ECO:0000313" key="7">
    <source>
        <dbReference type="Proteomes" id="UP000236161"/>
    </source>
</evidence>
<feature type="domain" description="S1-like" evidence="5">
    <location>
        <begin position="12"/>
        <end position="92"/>
    </location>
</feature>
<feature type="region of interest" description="Disordered" evidence="4">
    <location>
        <begin position="137"/>
        <end position="166"/>
    </location>
</feature>